<keyword evidence="2" id="KW-1185">Reference proteome</keyword>
<dbReference type="HOGENOM" id="CLU_1770615_0_0_1"/>
<protein>
    <submittedName>
        <fullName evidence="1">Uncharacterized protein</fullName>
    </submittedName>
</protein>
<reference evidence="1" key="2">
    <citation type="submission" date="2015-03" db="UniProtKB">
        <authorList>
            <consortium name="EnsemblPlants"/>
        </authorList>
    </citation>
    <scope>IDENTIFICATION</scope>
</reference>
<reference evidence="1 2" key="1">
    <citation type="journal article" date="2014" name="Genome Biol.">
        <title>Transcriptome and methylome profiling reveals relics of genome dominance in the mesopolyploid Brassica oleracea.</title>
        <authorList>
            <person name="Parkin I.A."/>
            <person name="Koh C."/>
            <person name="Tang H."/>
            <person name="Robinson S.J."/>
            <person name="Kagale S."/>
            <person name="Clarke W.E."/>
            <person name="Town C.D."/>
            <person name="Nixon J."/>
            <person name="Krishnakumar V."/>
            <person name="Bidwell S.L."/>
            <person name="Denoeud F."/>
            <person name="Belcram H."/>
            <person name="Links M.G."/>
            <person name="Just J."/>
            <person name="Clarke C."/>
            <person name="Bender T."/>
            <person name="Huebert T."/>
            <person name="Mason A.S."/>
            <person name="Pires J.C."/>
            <person name="Barker G."/>
            <person name="Moore J."/>
            <person name="Walley P.G."/>
            <person name="Manoli S."/>
            <person name="Batley J."/>
            <person name="Edwards D."/>
            <person name="Nelson M.N."/>
            <person name="Wang X."/>
            <person name="Paterson A.H."/>
            <person name="King G."/>
            <person name="Bancroft I."/>
            <person name="Chalhoub B."/>
            <person name="Sharpe A.G."/>
        </authorList>
    </citation>
    <scope>NUCLEOTIDE SEQUENCE</scope>
    <source>
        <strain evidence="1 2">cv. TO1000</strain>
    </source>
</reference>
<dbReference type="Gramene" id="Bo2g102010.1">
    <property type="protein sequence ID" value="Bo2g102010.1"/>
    <property type="gene ID" value="Bo2g102010"/>
</dbReference>
<proteinExistence type="predicted"/>
<accession>A0A0D3ASH8</accession>
<dbReference type="AlphaFoldDB" id="A0A0D3ASH8"/>
<dbReference type="EnsemblPlants" id="Bo2g102010.1">
    <property type="protein sequence ID" value="Bo2g102010.1"/>
    <property type="gene ID" value="Bo2g102010"/>
</dbReference>
<organism evidence="1 2">
    <name type="scientific">Brassica oleracea var. oleracea</name>
    <dbReference type="NCBI Taxonomy" id="109376"/>
    <lineage>
        <taxon>Eukaryota</taxon>
        <taxon>Viridiplantae</taxon>
        <taxon>Streptophyta</taxon>
        <taxon>Embryophyta</taxon>
        <taxon>Tracheophyta</taxon>
        <taxon>Spermatophyta</taxon>
        <taxon>Magnoliopsida</taxon>
        <taxon>eudicotyledons</taxon>
        <taxon>Gunneridae</taxon>
        <taxon>Pentapetalae</taxon>
        <taxon>rosids</taxon>
        <taxon>malvids</taxon>
        <taxon>Brassicales</taxon>
        <taxon>Brassicaceae</taxon>
        <taxon>Brassiceae</taxon>
        <taxon>Brassica</taxon>
    </lineage>
</organism>
<evidence type="ECO:0000313" key="1">
    <source>
        <dbReference type="EnsemblPlants" id="Bo2g102010.1"/>
    </source>
</evidence>
<dbReference type="OMA" id="NMDPACA"/>
<sequence>MRWRLLWTEVQWDKKTWRSRDAAIDKIKGTTQSSYQQQPDYLQRLVAAKPGTITKLYTGTIYVCGFRGVYKRLSAFVENHNQLVFVSDRHRYIYKGISKRNIRSNFSVRHLEYLVAKAARTFRMEKFYNIFNEIKNMDPACAKYLPN</sequence>
<name>A0A0D3ASH8_BRAOL</name>
<evidence type="ECO:0000313" key="2">
    <source>
        <dbReference type="Proteomes" id="UP000032141"/>
    </source>
</evidence>
<dbReference type="Proteomes" id="UP000032141">
    <property type="component" value="Chromosome C2"/>
</dbReference>